<gene>
    <name evidence="1" type="ORF">FYJ29_06335</name>
</gene>
<sequence length="372" mass="42629">MKIYLTTTSVQAKYSMLYTSVYQIFSKENAFEIIDVCNDADCIVSVGDITNEIVECKQKYKKAVVRFLFRSDISQYFYTDVTQVDYTFWVCDLDINILCPYQQTSEKIAVPFDFSLTNDRKCDSTPEFDIYVNTGEFLYADSALFKILRTLNRLTHLRIDVCSKNESIKHLANANIHLSDSSSDIENHVRRAQMVIGSGYAVLFAIKHHKPFIVVGERGYGGIPTSNNIVQFYHDFFQGTIGGRFDGALPEKLVYEDIINIQNNMEMIDFTSSLSGYLFGIKIGLIKQVNFIISRGHLMADAGEFRFNTDYTIVQGNGKCWLLNRFTRFIERKLNPVELEVLKGYISARGVVCTHSQDKIEELQYKKILLSK</sequence>
<dbReference type="AlphaFoldDB" id="A0A6L5XCM8"/>
<evidence type="ECO:0000313" key="2">
    <source>
        <dbReference type="Proteomes" id="UP000483362"/>
    </source>
</evidence>
<name>A0A6L5XCM8_9BACT</name>
<organism evidence="1 2">
    <name type="scientific">Sodaliphilus pleomorphus</name>
    <dbReference type="NCBI Taxonomy" id="2606626"/>
    <lineage>
        <taxon>Bacteria</taxon>
        <taxon>Pseudomonadati</taxon>
        <taxon>Bacteroidota</taxon>
        <taxon>Bacteroidia</taxon>
        <taxon>Bacteroidales</taxon>
        <taxon>Muribaculaceae</taxon>
        <taxon>Sodaliphilus</taxon>
    </lineage>
</organism>
<dbReference type="Proteomes" id="UP000483362">
    <property type="component" value="Unassembled WGS sequence"/>
</dbReference>
<dbReference type="RefSeq" id="WP_154326727.1">
    <property type="nucleotide sequence ID" value="NZ_CP045696.1"/>
</dbReference>
<dbReference type="EMBL" id="VULT01000008">
    <property type="protein sequence ID" value="MSS17377.1"/>
    <property type="molecule type" value="Genomic_DNA"/>
</dbReference>
<reference evidence="1 2" key="1">
    <citation type="submission" date="2019-08" db="EMBL/GenBank/DDBJ databases">
        <title>In-depth cultivation of the pig gut microbiome towards novel bacterial diversity and tailored functional studies.</title>
        <authorList>
            <person name="Wylensek D."/>
            <person name="Hitch T.C.A."/>
            <person name="Clavel T."/>
        </authorList>
    </citation>
    <scope>NUCLEOTIDE SEQUENCE [LARGE SCALE GENOMIC DNA]</scope>
    <source>
        <strain evidence="1 2">Oil-RF-744-WCA-WT-10</strain>
    </source>
</reference>
<evidence type="ECO:0000313" key="1">
    <source>
        <dbReference type="EMBL" id="MSS17377.1"/>
    </source>
</evidence>
<keyword evidence="2" id="KW-1185">Reference proteome</keyword>
<accession>A0A6L5XCM8</accession>
<comment type="caution">
    <text evidence="1">The sequence shown here is derived from an EMBL/GenBank/DDBJ whole genome shotgun (WGS) entry which is preliminary data.</text>
</comment>
<protein>
    <submittedName>
        <fullName evidence="1">Uncharacterized protein</fullName>
    </submittedName>
</protein>
<proteinExistence type="predicted"/>